<comment type="caution">
    <text evidence="7">The sequence shown here is derived from an EMBL/GenBank/DDBJ whole genome shotgun (WGS) entry which is preliminary data.</text>
</comment>
<keyword evidence="8" id="KW-1185">Reference proteome</keyword>
<keyword evidence="2" id="KW-0479">Metal-binding</keyword>
<evidence type="ECO:0000256" key="1">
    <source>
        <dbReference type="ARBA" id="ARBA00005896"/>
    </source>
</evidence>
<evidence type="ECO:0000313" key="7">
    <source>
        <dbReference type="EMBL" id="KAL2865084.1"/>
    </source>
</evidence>
<evidence type="ECO:0000256" key="2">
    <source>
        <dbReference type="ARBA" id="ARBA00022723"/>
    </source>
</evidence>
<dbReference type="Pfam" id="PF02668">
    <property type="entry name" value="TauD"/>
    <property type="match status" value="1"/>
</dbReference>
<keyword evidence="3" id="KW-0223">Dioxygenase</keyword>
<evidence type="ECO:0000313" key="8">
    <source>
        <dbReference type="Proteomes" id="UP001610432"/>
    </source>
</evidence>
<dbReference type="SUPFAM" id="SSF51197">
    <property type="entry name" value="Clavaminate synthase-like"/>
    <property type="match status" value="1"/>
</dbReference>
<keyword evidence="5" id="KW-0408">Iron</keyword>
<accession>A0ABR4LKK4</accession>
<evidence type="ECO:0000256" key="3">
    <source>
        <dbReference type="ARBA" id="ARBA00022964"/>
    </source>
</evidence>
<dbReference type="Gene3D" id="3.60.130.10">
    <property type="entry name" value="Clavaminate synthase-like"/>
    <property type="match status" value="1"/>
</dbReference>
<evidence type="ECO:0000259" key="6">
    <source>
        <dbReference type="Pfam" id="PF02668"/>
    </source>
</evidence>
<dbReference type="EMBL" id="JBFXLQ010000034">
    <property type="protein sequence ID" value="KAL2865084.1"/>
    <property type="molecule type" value="Genomic_DNA"/>
</dbReference>
<dbReference type="GeneID" id="98148448"/>
<dbReference type="RefSeq" id="XP_070884063.1">
    <property type="nucleotide sequence ID" value="XM_071033376.1"/>
</dbReference>
<organism evidence="7 8">
    <name type="scientific">Aspergillus lucknowensis</name>
    <dbReference type="NCBI Taxonomy" id="176173"/>
    <lineage>
        <taxon>Eukaryota</taxon>
        <taxon>Fungi</taxon>
        <taxon>Dikarya</taxon>
        <taxon>Ascomycota</taxon>
        <taxon>Pezizomycotina</taxon>
        <taxon>Eurotiomycetes</taxon>
        <taxon>Eurotiomycetidae</taxon>
        <taxon>Eurotiales</taxon>
        <taxon>Aspergillaceae</taxon>
        <taxon>Aspergillus</taxon>
        <taxon>Aspergillus subgen. Nidulantes</taxon>
    </lineage>
</organism>
<feature type="domain" description="TauD/TfdA-like" evidence="6">
    <location>
        <begin position="36"/>
        <end position="318"/>
    </location>
</feature>
<dbReference type="InterPro" id="IPR051178">
    <property type="entry name" value="TfdA_dioxygenase"/>
</dbReference>
<gene>
    <name evidence="7" type="ORF">BJX67DRAFT_383081</name>
</gene>
<proteinExistence type="inferred from homology"/>
<evidence type="ECO:0000256" key="4">
    <source>
        <dbReference type="ARBA" id="ARBA00023002"/>
    </source>
</evidence>
<reference evidence="7 8" key="1">
    <citation type="submission" date="2024-07" db="EMBL/GenBank/DDBJ databases">
        <title>Section-level genome sequencing and comparative genomics of Aspergillus sections Usti and Cavernicolus.</title>
        <authorList>
            <consortium name="Lawrence Berkeley National Laboratory"/>
            <person name="Nybo J.L."/>
            <person name="Vesth T.C."/>
            <person name="Theobald S."/>
            <person name="Frisvad J.C."/>
            <person name="Larsen T.O."/>
            <person name="Kjaerboelling I."/>
            <person name="Rothschild-Mancinelli K."/>
            <person name="Lyhne E.K."/>
            <person name="Kogle M.E."/>
            <person name="Barry K."/>
            <person name="Clum A."/>
            <person name="Na H."/>
            <person name="Ledsgaard L."/>
            <person name="Lin J."/>
            <person name="Lipzen A."/>
            <person name="Kuo A."/>
            <person name="Riley R."/>
            <person name="Mondo S."/>
            <person name="Labutti K."/>
            <person name="Haridas S."/>
            <person name="Pangalinan J."/>
            <person name="Salamov A.A."/>
            <person name="Simmons B.A."/>
            <person name="Magnuson J.K."/>
            <person name="Chen J."/>
            <person name="Drula E."/>
            <person name="Henrissat B."/>
            <person name="Wiebenga A."/>
            <person name="Lubbers R.J."/>
            <person name="Gomes A.C."/>
            <person name="Macurrencykelacurrency M.R."/>
            <person name="Stajich J."/>
            <person name="Grigoriev I.V."/>
            <person name="Mortensen U.H."/>
            <person name="De Vries R.P."/>
            <person name="Baker S.E."/>
            <person name="Andersen M.R."/>
        </authorList>
    </citation>
    <scope>NUCLEOTIDE SEQUENCE [LARGE SCALE GENOMIC DNA]</scope>
    <source>
        <strain evidence="7 8">CBS 449.75</strain>
    </source>
</reference>
<dbReference type="InterPro" id="IPR003819">
    <property type="entry name" value="TauD/TfdA-like"/>
</dbReference>
<dbReference type="InterPro" id="IPR042098">
    <property type="entry name" value="TauD-like_sf"/>
</dbReference>
<sequence>MATETIAVRPTPTWIPLKIEDPIPPPFLTPKFGFKVTPIHPTFGCELEGVDWSKDISEEVYQEIRDVVDKYGVVACRKTGLSDEAHIKFSAHFGELDDVRPYQKAGRVHRLAYPELFDAGNIDPHTGDVAPLTAAQVIGNKANEQFHVDSSFNGRRAGHSLLLAHILPPKGTGGSTEYSDSRTAYEELPDETKQRIEGLVANHSLFHSRKKAVPEYFKDTDPSKLPLSKHKLVQLHEPSGRRNLYIASYVYSIEGMPKDESDALIQELLTVVETPRYRVTIDWKDEGDMIIWDNTAVLHRATGGSYEGKFRRDMRRTTVKDMSSARFGLNGEGADWRVGLP</sequence>
<evidence type="ECO:0000256" key="5">
    <source>
        <dbReference type="ARBA" id="ARBA00023004"/>
    </source>
</evidence>
<comment type="similarity">
    <text evidence="1">Belongs to the TfdA dioxygenase family.</text>
</comment>
<dbReference type="Proteomes" id="UP001610432">
    <property type="component" value="Unassembled WGS sequence"/>
</dbReference>
<name>A0ABR4LKK4_9EURO</name>
<protein>
    <recommendedName>
        <fullName evidence="6">TauD/TfdA-like domain-containing protein</fullName>
    </recommendedName>
</protein>
<keyword evidence="4" id="KW-0560">Oxidoreductase</keyword>
<dbReference type="PANTHER" id="PTHR43779">
    <property type="entry name" value="DIOXYGENASE RV0097-RELATED"/>
    <property type="match status" value="1"/>
</dbReference>
<dbReference type="PANTHER" id="PTHR43779:SF3">
    <property type="entry name" value="(3R)-3-[(CARBOXYMETHYL)AMINO]FATTY ACID OXYGENASE_DECARBOXYLASE"/>
    <property type="match status" value="1"/>
</dbReference>